<evidence type="ECO:0000256" key="1">
    <source>
        <dbReference type="RuleBase" id="RU341113"/>
    </source>
</evidence>
<sequence>MYVISSIACVFGLLLVTSAHILDDVLLIDGHNDLPNNLYLLLQNNLTNFHFDKNLTEDEVWGINKCNSCFTDLPRLKKGKVAAQFWVAYVSCAVQYKDALGKTIEQIDVIKRLIKKYPKDLVLATTVEDIKKAFVDKKIASLIGVEGGHSIDSRLGTLRMYYDLGVRYMTLTHSCNTPWADNSYVDDSRPVHNLTEFGKLVVKEMNRLGMLVDLSHVSHNVMNEAIKVSRAPVIFSHSAAYDLVPHNRNIPNDTLLLL</sequence>
<dbReference type="Pfam" id="PF01244">
    <property type="entry name" value="Peptidase_M19"/>
    <property type="match status" value="1"/>
</dbReference>
<comment type="catalytic activity">
    <reaction evidence="1">
        <text>an L-aminoacyl-L-amino acid + H2O = 2 an L-alpha-amino acid</text>
        <dbReference type="Rhea" id="RHEA:48940"/>
        <dbReference type="ChEBI" id="CHEBI:15377"/>
        <dbReference type="ChEBI" id="CHEBI:59869"/>
        <dbReference type="ChEBI" id="CHEBI:77460"/>
        <dbReference type="EC" id="3.4.13.19"/>
    </reaction>
</comment>
<organism evidence="2 3">
    <name type="scientific">Aquatica leii</name>
    <dbReference type="NCBI Taxonomy" id="1421715"/>
    <lineage>
        <taxon>Eukaryota</taxon>
        <taxon>Metazoa</taxon>
        <taxon>Ecdysozoa</taxon>
        <taxon>Arthropoda</taxon>
        <taxon>Hexapoda</taxon>
        <taxon>Insecta</taxon>
        <taxon>Pterygota</taxon>
        <taxon>Neoptera</taxon>
        <taxon>Endopterygota</taxon>
        <taxon>Coleoptera</taxon>
        <taxon>Polyphaga</taxon>
        <taxon>Elateriformia</taxon>
        <taxon>Elateroidea</taxon>
        <taxon>Lampyridae</taxon>
        <taxon>Luciolinae</taxon>
        <taxon>Aquatica</taxon>
    </lineage>
</organism>
<keyword evidence="1" id="KW-0732">Signal</keyword>
<keyword evidence="3" id="KW-1185">Reference proteome</keyword>
<dbReference type="GO" id="GO:0070573">
    <property type="term" value="F:metallodipeptidase activity"/>
    <property type="evidence" value="ECO:0007669"/>
    <property type="project" value="InterPro"/>
</dbReference>
<dbReference type="InterPro" id="IPR032466">
    <property type="entry name" value="Metal_Hydrolase"/>
</dbReference>
<gene>
    <name evidence="2" type="ORF">RN001_002098</name>
</gene>
<dbReference type="PANTHER" id="PTHR10443">
    <property type="entry name" value="MICROSOMAL DIPEPTIDASE"/>
    <property type="match status" value="1"/>
</dbReference>
<keyword evidence="1" id="KW-0472">Membrane</keyword>
<keyword evidence="1" id="KW-0325">Glycoprotein</keyword>
<evidence type="ECO:0000313" key="2">
    <source>
        <dbReference type="EMBL" id="KAK4885827.1"/>
    </source>
</evidence>
<keyword evidence="1" id="KW-0479">Metal-binding</keyword>
<comment type="subunit">
    <text evidence="1">Homodimer; disulfide-linked.</text>
</comment>
<comment type="subcellular location">
    <subcellularLocation>
        <location evidence="1">Membrane</location>
        <topology evidence="1">Lipid-anchor</topology>
        <topology evidence="1">GPI-anchor</topology>
    </subcellularLocation>
</comment>
<keyword evidence="1" id="KW-0862">Zinc</keyword>
<keyword evidence="1" id="KW-0449">Lipoprotein</keyword>
<keyword evidence="1" id="KW-0645">Protease</keyword>
<proteinExistence type="inferred from homology"/>
<dbReference type="GO" id="GO:0098552">
    <property type="term" value="C:side of membrane"/>
    <property type="evidence" value="ECO:0007669"/>
    <property type="project" value="UniProtKB-KW"/>
</dbReference>
<dbReference type="Proteomes" id="UP001353858">
    <property type="component" value="Unassembled WGS sequence"/>
</dbReference>
<name>A0AAN7SJY0_9COLE</name>
<keyword evidence="1" id="KW-0336">GPI-anchor</keyword>
<accession>A0AAN7SJY0</accession>
<keyword evidence="1" id="KW-0224">Dipeptidase</keyword>
<dbReference type="EMBL" id="JARPUR010000001">
    <property type="protein sequence ID" value="KAK4885827.1"/>
    <property type="molecule type" value="Genomic_DNA"/>
</dbReference>
<dbReference type="PANTHER" id="PTHR10443:SF45">
    <property type="entry name" value="DIPEPTIDASE"/>
    <property type="match status" value="1"/>
</dbReference>
<feature type="non-terminal residue" evidence="2">
    <location>
        <position position="258"/>
    </location>
</feature>
<dbReference type="Gene3D" id="3.20.20.140">
    <property type="entry name" value="Metal-dependent hydrolases"/>
    <property type="match status" value="1"/>
</dbReference>
<reference evidence="3" key="1">
    <citation type="submission" date="2023-01" db="EMBL/GenBank/DDBJ databases">
        <title>Key to firefly adult light organ development and bioluminescence: homeobox transcription factors regulate luciferase expression and transportation to peroxisome.</title>
        <authorList>
            <person name="Fu X."/>
        </authorList>
    </citation>
    <scope>NUCLEOTIDE SEQUENCE [LARGE SCALE GENOMIC DNA]</scope>
</reference>
<protein>
    <recommendedName>
        <fullName evidence="1">Dipeptidase</fullName>
        <ecNumber evidence="1">3.4.13.19</ecNumber>
    </recommendedName>
</protein>
<keyword evidence="1" id="KW-0378">Hydrolase</keyword>
<feature type="chain" id="PRO_5042671750" description="Dipeptidase" evidence="1">
    <location>
        <begin position="20"/>
        <end position="258"/>
    </location>
</feature>
<dbReference type="AlphaFoldDB" id="A0AAN7SJY0"/>
<dbReference type="InterPro" id="IPR008257">
    <property type="entry name" value="Pept_M19"/>
</dbReference>
<dbReference type="SUPFAM" id="SSF51556">
    <property type="entry name" value="Metallo-dependent hydrolases"/>
    <property type="match status" value="1"/>
</dbReference>
<keyword evidence="1" id="KW-1015">Disulfide bond</keyword>
<dbReference type="GO" id="GO:0046872">
    <property type="term" value="F:metal ion binding"/>
    <property type="evidence" value="ECO:0007669"/>
    <property type="project" value="UniProtKB-UniRule"/>
</dbReference>
<comment type="caution">
    <text evidence="2">The sequence shown here is derived from an EMBL/GenBank/DDBJ whole genome shotgun (WGS) entry which is preliminary data.</text>
</comment>
<dbReference type="PROSITE" id="PS00869">
    <property type="entry name" value="RENAL_DIPEPTIDASE_1"/>
    <property type="match status" value="1"/>
</dbReference>
<feature type="signal peptide" evidence="1">
    <location>
        <begin position="1"/>
        <end position="19"/>
    </location>
</feature>
<dbReference type="InterPro" id="IPR000180">
    <property type="entry name" value="Dipep_AS"/>
</dbReference>
<comment type="similarity">
    <text evidence="1">Belongs to the metallo-dependent hydrolases superfamily. Peptidase M19 family.</text>
</comment>
<dbReference type="EC" id="3.4.13.19" evidence="1"/>
<dbReference type="PROSITE" id="PS51365">
    <property type="entry name" value="RENAL_DIPEPTIDASE_2"/>
    <property type="match status" value="1"/>
</dbReference>
<keyword evidence="1" id="KW-0482">Metalloprotease</keyword>
<evidence type="ECO:0000313" key="3">
    <source>
        <dbReference type="Proteomes" id="UP001353858"/>
    </source>
</evidence>
<comment type="cofactor">
    <cofactor evidence="1">
        <name>Zn(2+)</name>
        <dbReference type="ChEBI" id="CHEBI:29105"/>
    </cofactor>
</comment>
<dbReference type="GO" id="GO:0006508">
    <property type="term" value="P:proteolysis"/>
    <property type="evidence" value="ECO:0007669"/>
    <property type="project" value="UniProtKB-KW"/>
</dbReference>